<dbReference type="EMBL" id="JBANRG010000024">
    <property type="protein sequence ID" value="KAK7454590.1"/>
    <property type="molecule type" value="Genomic_DNA"/>
</dbReference>
<dbReference type="Pfam" id="PF05699">
    <property type="entry name" value="Dimer_Tnp_hAT"/>
    <property type="match status" value="1"/>
</dbReference>
<organism evidence="8 9">
    <name type="scientific">Marasmiellus scandens</name>
    <dbReference type="NCBI Taxonomy" id="2682957"/>
    <lineage>
        <taxon>Eukaryota</taxon>
        <taxon>Fungi</taxon>
        <taxon>Dikarya</taxon>
        <taxon>Basidiomycota</taxon>
        <taxon>Agaricomycotina</taxon>
        <taxon>Agaricomycetes</taxon>
        <taxon>Agaricomycetidae</taxon>
        <taxon>Agaricales</taxon>
        <taxon>Marasmiineae</taxon>
        <taxon>Omphalotaceae</taxon>
        <taxon>Marasmiellus</taxon>
    </lineage>
</organism>
<dbReference type="InterPro" id="IPR012337">
    <property type="entry name" value="RNaseH-like_sf"/>
</dbReference>
<keyword evidence="4" id="KW-0862">Zinc</keyword>
<feature type="compositionally biased region" description="Acidic residues" evidence="6">
    <location>
        <begin position="238"/>
        <end position="254"/>
    </location>
</feature>
<dbReference type="PANTHER" id="PTHR46481">
    <property type="entry name" value="ZINC FINGER BED DOMAIN-CONTAINING PROTEIN 4"/>
    <property type="match status" value="1"/>
</dbReference>
<dbReference type="InterPro" id="IPR052035">
    <property type="entry name" value="ZnF_BED_domain_contain"/>
</dbReference>
<gene>
    <name evidence="8" type="ORF">VKT23_011342</name>
</gene>
<dbReference type="SUPFAM" id="SSF53098">
    <property type="entry name" value="Ribonuclease H-like"/>
    <property type="match status" value="1"/>
</dbReference>
<keyword evidence="9" id="KW-1185">Reference proteome</keyword>
<proteinExistence type="predicted"/>
<dbReference type="PANTHER" id="PTHR46481:SF10">
    <property type="entry name" value="ZINC FINGER BED DOMAIN-CONTAINING PROTEIN 39"/>
    <property type="match status" value="1"/>
</dbReference>
<evidence type="ECO:0000313" key="9">
    <source>
        <dbReference type="Proteomes" id="UP001498398"/>
    </source>
</evidence>
<evidence type="ECO:0000256" key="6">
    <source>
        <dbReference type="SAM" id="MobiDB-lite"/>
    </source>
</evidence>
<evidence type="ECO:0000256" key="5">
    <source>
        <dbReference type="ARBA" id="ARBA00023242"/>
    </source>
</evidence>
<dbReference type="Proteomes" id="UP001498398">
    <property type="component" value="Unassembled WGS sequence"/>
</dbReference>
<evidence type="ECO:0000256" key="2">
    <source>
        <dbReference type="ARBA" id="ARBA00022723"/>
    </source>
</evidence>
<protein>
    <recommendedName>
        <fullName evidence="7">HAT C-terminal dimerisation domain-containing protein</fullName>
    </recommendedName>
</protein>
<comment type="caution">
    <text evidence="8">The sequence shown here is derived from an EMBL/GenBank/DDBJ whole genome shotgun (WGS) entry which is preliminary data.</text>
</comment>
<feature type="domain" description="HAT C-terminal dimerisation" evidence="7">
    <location>
        <begin position="120"/>
        <end position="192"/>
    </location>
</feature>
<keyword evidence="2" id="KW-0479">Metal-binding</keyword>
<name>A0ABR1JBU1_9AGAR</name>
<reference evidence="8 9" key="1">
    <citation type="submission" date="2024-01" db="EMBL/GenBank/DDBJ databases">
        <title>A draft genome for the cacao thread blight pathogen Marasmiellus scandens.</title>
        <authorList>
            <person name="Baruah I.K."/>
            <person name="Leung J."/>
            <person name="Bukari Y."/>
            <person name="Amoako-Attah I."/>
            <person name="Meinhardt L.W."/>
            <person name="Bailey B.A."/>
            <person name="Cohen S.P."/>
        </authorList>
    </citation>
    <scope>NUCLEOTIDE SEQUENCE [LARGE SCALE GENOMIC DNA]</scope>
    <source>
        <strain evidence="8 9">GH-19</strain>
    </source>
</reference>
<evidence type="ECO:0000313" key="8">
    <source>
        <dbReference type="EMBL" id="KAK7454590.1"/>
    </source>
</evidence>
<comment type="subcellular location">
    <subcellularLocation>
        <location evidence="1">Nucleus</location>
    </subcellularLocation>
</comment>
<dbReference type="InterPro" id="IPR008906">
    <property type="entry name" value="HATC_C_dom"/>
</dbReference>
<keyword evidence="3" id="KW-0863">Zinc-finger</keyword>
<feature type="region of interest" description="Disordered" evidence="6">
    <location>
        <begin position="221"/>
        <end position="254"/>
    </location>
</feature>
<evidence type="ECO:0000256" key="4">
    <source>
        <dbReference type="ARBA" id="ARBA00022833"/>
    </source>
</evidence>
<evidence type="ECO:0000256" key="3">
    <source>
        <dbReference type="ARBA" id="ARBA00022771"/>
    </source>
</evidence>
<sequence length="254" mass="29038">MDWITETLGKVRNNASLNSAIRLGAVQGIAMTNKYYSKTDFSDLYHVAMIIHPEHKTQYFRKQDWPEEWISQAVKIAREIWQDQYQPVTSSVEKSSGERVKKVNPYEQDYEAKKIDDAFEEYISSPPLTDMPDPFVYWEGKKKKCPELAQMGFDYCSAPATSVHPERSFSRGSHMVSRFRHSLSDDSVCAGTVLSSYADKGYVPVHEVLNMFKSRSTRWRDNAKEKEVVELSDNSSESGEDSEDEGEESGEDSD</sequence>
<keyword evidence="5" id="KW-0539">Nucleus</keyword>
<evidence type="ECO:0000259" key="7">
    <source>
        <dbReference type="Pfam" id="PF05699"/>
    </source>
</evidence>
<evidence type="ECO:0000256" key="1">
    <source>
        <dbReference type="ARBA" id="ARBA00004123"/>
    </source>
</evidence>
<accession>A0ABR1JBU1</accession>